<sequence length="117" mass="13542">MIDFYTNFLGFKLIKRDGDYTYLGRDNIFIGAIENGSSESLKERESYLRPKKGVEIVLEVDDLQKERDIIVRKGWELEADIETQSWGLTDFRLVDPDGYYIRITTHSPNKDGLGFSV</sequence>
<accession>A0A3E2HBY6</accession>
<dbReference type="Gene3D" id="3.10.180.10">
    <property type="entry name" value="2,3-Dihydroxybiphenyl 1,2-Dioxygenase, domain 1"/>
    <property type="match status" value="1"/>
</dbReference>
<evidence type="ECO:0000313" key="2">
    <source>
        <dbReference type="EMBL" id="RFU30929.1"/>
    </source>
</evidence>
<dbReference type="Proteomes" id="UP000258309">
    <property type="component" value="Unassembled WGS sequence"/>
</dbReference>
<evidence type="ECO:0000259" key="1">
    <source>
        <dbReference type="PROSITE" id="PS51819"/>
    </source>
</evidence>
<comment type="caution">
    <text evidence="2">The sequence shown here is derived from an EMBL/GenBank/DDBJ whole genome shotgun (WGS) entry which is preliminary data.</text>
</comment>
<dbReference type="EMBL" id="NCSJ02000088">
    <property type="protein sequence ID" value="RFU30929.1"/>
    <property type="molecule type" value="Genomic_DNA"/>
</dbReference>
<name>A0A3E2HBY6_SCYLI</name>
<reference evidence="2 3" key="1">
    <citation type="submission" date="2018-05" db="EMBL/GenBank/DDBJ databases">
        <title>Draft genome sequence of Scytalidium lignicola DSM 105466, a ubiquitous saprotrophic fungus.</title>
        <authorList>
            <person name="Buettner E."/>
            <person name="Gebauer A.M."/>
            <person name="Hofrichter M."/>
            <person name="Liers C."/>
            <person name="Kellner H."/>
        </authorList>
    </citation>
    <scope>NUCLEOTIDE SEQUENCE [LARGE SCALE GENOMIC DNA]</scope>
    <source>
        <strain evidence="2 3">DSM 105466</strain>
    </source>
</reference>
<dbReference type="PROSITE" id="PS51819">
    <property type="entry name" value="VOC"/>
    <property type="match status" value="1"/>
</dbReference>
<dbReference type="OrthoDB" id="4129692at2759"/>
<dbReference type="SUPFAM" id="SSF54593">
    <property type="entry name" value="Glyoxalase/Bleomycin resistance protein/Dihydroxybiphenyl dioxygenase"/>
    <property type="match status" value="1"/>
</dbReference>
<feature type="non-terminal residue" evidence="2">
    <location>
        <position position="1"/>
    </location>
</feature>
<dbReference type="AlphaFoldDB" id="A0A3E2HBY6"/>
<dbReference type="Pfam" id="PF00903">
    <property type="entry name" value="Glyoxalase"/>
    <property type="match status" value="1"/>
</dbReference>
<dbReference type="OMA" id="WGLRDFR"/>
<gene>
    <name evidence="2" type="ORF">B7463_g5408</name>
</gene>
<feature type="non-terminal residue" evidence="2">
    <location>
        <position position="117"/>
    </location>
</feature>
<evidence type="ECO:0000313" key="3">
    <source>
        <dbReference type="Proteomes" id="UP000258309"/>
    </source>
</evidence>
<keyword evidence="3" id="KW-1185">Reference proteome</keyword>
<proteinExistence type="predicted"/>
<dbReference type="InterPro" id="IPR037523">
    <property type="entry name" value="VOC_core"/>
</dbReference>
<organism evidence="2 3">
    <name type="scientific">Scytalidium lignicola</name>
    <name type="common">Hyphomycete</name>
    <dbReference type="NCBI Taxonomy" id="5539"/>
    <lineage>
        <taxon>Eukaryota</taxon>
        <taxon>Fungi</taxon>
        <taxon>Dikarya</taxon>
        <taxon>Ascomycota</taxon>
        <taxon>Pezizomycotina</taxon>
        <taxon>Leotiomycetes</taxon>
        <taxon>Leotiomycetes incertae sedis</taxon>
        <taxon>Scytalidium</taxon>
    </lineage>
</organism>
<protein>
    <recommendedName>
        <fullName evidence="1">VOC domain-containing protein</fullName>
    </recommendedName>
</protein>
<feature type="domain" description="VOC" evidence="1">
    <location>
        <begin position="1"/>
        <end position="106"/>
    </location>
</feature>
<dbReference type="InterPro" id="IPR004360">
    <property type="entry name" value="Glyas_Fos-R_dOase_dom"/>
</dbReference>
<dbReference type="InterPro" id="IPR029068">
    <property type="entry name" value="Glyas_Bleomycin-R_OHBP_Dase"/>
</dbReference>